<protein>
    <submittedName>
        <fullName evidence="2">Uncharacterized protein</fullName>
    </submittedName>
</protein>
<keyword evidence="1" id="KW-0472">Membrane</keyword>
<keyword evidence="1" id="KW-1133">Transmembrane helix</keyword>
<evidence type="ECO:0000313" key="3">
    <source>
        <dbReference type="Proteomes" id="UP000296049"/>
    </source>
</evidence>
<dbReference type="EMBL" id="KB743520">
    <property type="protein sequence ID" value="EOA98320.1"/>
    <property type="molecule type" value="Genomic_DNA"/>
</dbReference>
<sequence>MQPQPQRQPQLPAARLSERDLKAFQLLWGFPADICLVKYEEDNKPYFLSYSAECQQMSFTVEKLKENMIDCMQSNRNGHNDTVSWSTQLQKGKSLTQEKISQMSAELRTPQGECSVQIRTNELCVVPQQIRRAPFMSKELGFDFAARGALPHTEKGTTEQLCANSACVQELLSAHQIATCFDSPAYIPLLSHELYRYSPMKPKHLHNTKAGASLRRSLTLTSVLQELLAVVPQCQGRAGTSAYPKPVSSCYQDHQALKMITDMFRGNELETSAPTTLLNCTANNSQAHAEGILKDVFWYASDTAIPKPQRPMEPPAVQNHSHTGAAITLEKVVQKASSETRQEGSESAHALMPHENNRCCICSNEWKGSRPDEMQPRKKEYALTVLQTVLNLLAMAFVSYILFRRHLVIVPYDLSLKESRVRGYTMGVVHYGQNKGPGMQAPRRISLRPGGIMLFQENILFRAPAALDSVARCNVQITPEGHLNTAFKTAGSHLIMRVALKFSLHFSPTARGTRKEPDVRKYLAGTCHFRPVIVIQEGKRVEELSDVTE</sequence>
<keyword evidence="1" id="KW-0812">Transmembrane</keyword>
<accession>R0JLX5</accession>
<keyword evidence="3" id="KW-1185">Reference proteome</keyword>
<organism evidence="2 3">
    <name type="scientific">Anas platyrhynchos</name>
    <name type="common">Mallard</name>
    <name type="synonym">Anas boschas</name>
    <dbReference type="NCBI Taxonomy" id="8839"/>
    <lineage>
        <taxon>Eukaryota</taxon>
        <taxon>Metazoa</taxon>
        <taxon>Chordata</taxon>
        <taxon>Craniata</taxon>
        <taxon>Vertebrata</taxon>
        <taxon>Euteleostomi</taxon>
        <taxon>Archelosauria</taxon>
        <taxon>Archosauria</taxon>
        <taxon>Dinosauria</taxon>
        <taxon>Saurischia</taxon>
        <taxon>Theropoda</taxon>
        <taxon>Coelurosauria</taxon>
        <taxon>Aves</taxon>
        <taxon>Neognathae</taxon>
        <taxon>Galloanserae</taxon>
        <taxon>Anseriformes</taxon>
        <taxon>Anatidae</taxon>
        <taxon>Anatinae</taxon>
        <taxon>Anas</taxon>
    </lineage>
</organism>
<proteinExistence type="predicted"/>
<dbReference type="AlphaFoldDB" id="R0JLX5"/>
<reference evidence="3" key="1">
    <citation type="journal article" date="2013" name="Nat. Genet.">
        <title>The duck genome and transcriptome provide insight into an avian influenza virus reservoir species.</title>
        <authorList>
            <person name="Huang Y."/>
            <person name="Li Y."/>
            <person name="Burt D.W."/>
            <person name="Chen H."/>
            <person name="Zhang Y."/>
            <person name="Qian W."/>
            <person name="Kim H."/>
            <person name="Gan S."/>
            <person name="Zhao Y."/>
            <person name="Li J."/>
            <person name="Yi K."/>
            <person name="Feng H."/>
            <person name="Zhu P."/>
            <person name="Li B."/>
            <person name="Liu Q."/>
            <person name="Fairley S."/>
            <person name="Magor K.E."/>
            <person name="Du Z."/>
            <person name="Hu X."/>
            <person name="Goodman L."/>
            <person name="Tafer H."/>
            <person name="Vignal A."/>
            <person name="Lee T."/>
            <person name="Kim K.W."/>
            <person name="Sheng Z."/>
            <person name="An Y."/>
            <person name="Searle S."/>
            <person name="Herrero J."/>
            <person name="Groenen M.A."/>
            <person name="Crooijmans R.P."/>
            <person name="Faraut T."/>
            <person name="Cai Q."/>
            <person name="Webster R.G."/>
            <person name="Aldridge J.R."/>
            <person name="Warren W.C."/>
            <person name="Bartschat S."/>
            <person name="Kehr S."/>
            <person name="Marz M."/>
            <person name="Stadler P.F."/>
            <person name="Smith J."/>
            <person name="Kraus R.H."/>
            <person name="Zhao Y."/>
            <person name="Ren L."/>
            <person name="Fei J."/>
            <person name="Morisson M."/>
            <person name="Kaiser P."/>
            <person name="Griffin D.K."/>
            <person name="Rao M."/>
            <person name="Pitel F."/>
            <person name="Wang J."/>
            <person name="Li N."/>
        </authorList>
    </citation>
    <scope>NUCLEOTIDE SEQUENCE [LARGE SCALE GENOMIC DNA]</scope>
</reference>
<feature type="transmembrane region" description="Helical" evidence="1">
    <location>
        <begin position="381"/>
        <end position="403"/>
    </location>
</feature>
<gene>
    <name evidence="2" type="ORF">Anapl_08536</name>
</gene>
<name>R0JLX5_ANAPL</name>
<evidence type="ECO:0000256" key="1">
    <source>
        <dbReference type="SAM" id="Phobius"/>
    </source>
</evidence>
<dbReference type="Proteomes" id="UP000296049">
    <property type="component" value="Unassembled WGS sequence"/>
</dbReference>
<evidence type="ECO:0000313" key="2">
    <source>
        <dbReference type="EMBL" id="EOA98320.1"/>
    </source>
</evidence>